<sequence>VSFKCWKQSHEISKHLKDAGKEATDEEMMELWNTFQEKAFAKLNEAYGKYRDDSVTPIYFSSPFSQKHLDSKKYIIQVTNAANDSEIESYIKNGYRVILSNYDVWSNVGPSHAWAGEREGKYPHIPRPSWKQVYENEPLGHKEDYTSILGGETTIWSYATDDSNLQTTVWP</sequence>
<dbReference type="EMBL" id="CAXKWB010006574">
    <property type="protein sequence ID" value="CAL4083387.1"/>
    <property type="molecule type" value="Genomic_DNA"/>
</dbReference>
<dbReference type="PANTHER" id="PTHR22600">
    <property type="entry name" value="BETA-HEXOSAMINIDASE"/>
    <property type="match status" value="1"/>
</dbReference>
<feature type="domain" description="Glycoside hydrolase family 20 catalytic" evidence="6">
    <location>
        <begin position="2"/>
        <end position="171"/>
    </location>
</feature>
<evidence type="ECO:0000256" key="4">
    <source>
        <dbReference type="ARBA" id="ARBA00022729"/>
    </source>
</evidence>
<comment type="catalytic activity">
    <reaction evidence="1">
        <text>Hydrolysis of terminal non-reducing N-acetyl-D-hexosamine residues in N-acetyl-beta-D-hexosaminides.</text>
        <dbReference type="EC" id="3.2.1.52"/>
    </reaction>
</comment>
<organism evidence="7 8">
    <name type="scientific">Meganyctiphanes norvegica</name>
    <name type="common">Northern krill</name>
    <name type="synonym">Thysanopoda norvegica</name>
    <dbReference type="NCBI Taxonomy" id="48144"/>
    <lineage>
        <taxon>Eukaryota</taxon>
        <taxon>Metazoa</taxon>
        <taxon>Ecdysozoa</taxon>
        <taxon>Arthropoda</taxon>
        <taxon>Crustacea</taxon>
        <taxon>Multicrustacea</taxon>
        <taxon>Malacostraca</taxon>
        <taxon>Eumalacostraca</taxon>
        <taxon>Eucarida</taxon>
        <taxon>Euphausiacea</taxon>
        <taxon>Euphausiidae</taxon>
        <taxon>Meganyctiphanes</taxon>
    </lineage>
</organism>
<dbReference type="AlphaFoldDB" id="A0AAV2QEW3"/>
<comment type="similarity">
    <text evidence="2">Belongs to the glycosyl hydrolase 20 family.</text>
</comment>
<feature type="non-terminal residue" evidence="7">
    <location>
        <position position="1"/>
    </location>
</feature>
<dbReference type="GO" id="GO:0016231">
    <property type="term" value="F:beta-N-acetylglucosaminidase activity"/>
    <property type="evidence" value="ECO:0007669"/>
    <property type="project" value="TreeGrafter"/>
</dbReference>
<evidence type="ECO:0000256" key="1">
    <source>
        <dbReference type="ARBA" id="ARBA00001231"/>
    </source>
</evidence>
<protein>
    <recommendedName>
        <fullName evidence="3">beta-N-acetylhexosaminidase</fullName>
        <ecNumber evidence="3">3.2.1.52</ecNumber>
    </recommendedName>
</protein>
<keyword evidence="8" id="KW-1185">Reference proteome</keyword>
<dbReference type="Proteomes" id="UP001497623">
    <property type="component" value="Unassembled WGS sequence"/>
</dbReference>
<dbReference type="Gene3D" id="3.20.20.80">
    <property type="entry name" value="Glycosidases"/>
    <property type="match status" value="1"/>
</dbReference>
<dbReference type="PANTHER" id="PTHR22600:SF26">
    <property type="entry name" value="BETA-N-ACETYLHEXOSAMINIDASE"/>
    <property type="match status" value="1"/>
</dbReference>
<dbReference type="GO" id="GO:0005886">
    <property type="term" value="C:plasma membrane"/>
    <property type="evidence" value="ECO:0007669"/>
    <property type="project" value="TreeGrafter"/>
</dbReference>
<comment type="caution">
    <text evidence="7">The sequence shown here is derived from an EMBL/GenBank/DDBJ whole genome shotgun (WGS) entry which is preliminary data.</text>
</comment>
<evidence type="ECO:0000256" key="2">
    <source>
        <dbReference type="ARBA" id="ARBA00006285"/>
    </source>
</evidence>
<accession>A0AAV2QEW3</accession>
<dbReference type="InterPro" id="IPR017853">
    <property type="entry name" value="GH"/>
</dbReference>
<dbReference type="Pfam" id="PF00728">
    <property type="entry name" value="Glyco_hydro_20"/>
    <property type="match status" value="1"/>
</dbReference>
<reference evidence="7 8" key="1">
    <citation type="submission" date="2024-05" db="EMBL/GenBank/DDBJ databases">
        <authorList>
            <person name="Wallberg A."/>
        </authorList>
    </citation>
    <scope>NUCLEOTIDE SEQUENCE [LARGE SCALE GENOMIC DNA]</scope>
</reference>
<feature type="non-terminal residue" evidence="7">
    <location>
        <position position="171"/>
    </location>
</feature>
<dbReference type="GO" id="GO:0005975">
    <property type="term" value="P:carbohydrate metabolic process"/>
    <property type="evidence" value="ECO:0007669"/>
    <property type="project" value="InterPro"/>
</dbReference>
<gene>
    <name evidence="7" type="ORF">MNOR_LOCUS12141</name>
</gene>
<evidence type="ECO:0000313" key="7">
    <source>
        <dbReference type="EMBL" id="CAL4083387.1"/>
    </source>
</evidence>
<dbReference type="InterPro" id="IPR015883">
    <property type="entry name" value="Glyco_hydro_20_cat"/>
</dbReference>
<dbReference type="EC" id="3.2.1.52" evidence="3"/>
<dbReference type="SUPFAM" id="SSF51445">
    <property type="entry name" value="(Trans)glycosidases"/>
    <property type="match status" value="1"/>
</dbReference>
<dbReference type="GO" id="GO:0030203">
    <property type="term" value="P:glycosaminoglycan metabolic process"/>
    <property type="evidence" value="ECO:0007669"/>
    <property type="project" value="TreeGrafter"/>
</dbReference>
<keyword evidence="5" id="KW-0378">Hydrolase</keyword>
<keyword evidence="4" id="KW-0732">Signal</keyword>
<dbReference type="InterPro" id="IPR025705">
    <property type="entry name" value="Beta_hexosaminidase_sua/sub"/>
</dbReference>
<evidence type="ECO:0000313" key="8">
    <source>
        <dbReference type="Proteomes" id="UP001497623"/>
    </source>
</evidence>
<evidence type="ECO:0000259" key="6">
    <source>
        <dbReference type="Pfam" id="PF00728"/>
    </source>
</evidence>
<proteinExistence type="inferred from homology"/>
<name>A0AAV2QEW3_MEGNR</name>
<evidence type="ECO:0000256" key="5">
    <source>
        <dbReference type="ARBA" id="ARBA00022801"/>
    </source>
</evidence>
<evidence type="ECO:0000256" key="3">
    <source>
        <dbReference type="ARBA" id="ARBA00012663"/>
    </source>
</evidence>